<keyword evidence="3" id="KW-1185">Reference proteome</keyword>
<name>A0ABU2LMY8_9ACTN</name>
<dbReference type="Pfam" id="PF21806">
    <property type="entry name" value="DUF6879"/>
    <property type="match status" value="1"/>
</dbReference>
<dbReference type="InterPro" id="IPR049244">
    <property type="entry name" value="DUF6879"/>
</dbReference>
<sequence>MLDLSLPPLDPAQGQRLERSAYKTTFWQDYERIYEHDSWKLERRQHFEEQGSASRAALRRGDWGEALRLLEDKRDALRRDAEQDRRQRTVFHRVRVVERPFTPYMQWELHSLRLNAEDGGEAIRVIDAADVATLESKGRLPEVVVLGEQSLYEVIYTEAGVPDGGIRFSSPDLVEGWENLIKRLFDRGEDIATYFAREVAPLPPPRITTQE</sequence>
<evidence type="ECO:0000313" key="2">
    <source>
        <dbReference type="EMBL" id="MDT0318418.1"/>
    </source>
</evidence>
<accession>A0ABU2LMY8</accession>
<feature type="domain" description="DUF6879" evidence="1">
    <location>
        <begin position="29"/>
        <end position="196"/>
    </location>
</feature>
<dbReference type="Proteomes" id="UP001183420">
    <property type="component" value="Unassembled WGS sequence"/>
</dbReference>
<evidence type="ECO:0000259" key="1">
    <source>
        <dbReference type="Pfam" id="PF21806"/>
    </source>
</evidence>
<proteinExistence type="predicted"/>
<reference evidence="3" key="1">
    <citation type="submission" date="2023-07" db="EMBL/GenBank/DDBJ databases">
        <title>30 novel species of actinomycetes from the DSMZ collection.</title>
        <authorList>
            <person name="Nouioui I."/>
        </authorList>
    </citation>
    <scope>NUCLEOTIDE SEQUENCE [LARGE SCALE GENOMIC DNA]</scope>
    <source>
        <strain evidence="3">DSM 44918</strain>
    </source>
</reference>
<dbReference type="RefSeq" id="WP_311597088.1">
    <property type="nucleotide sequence ID" value="NZ_JAVREM010000006.1"/>
</dbReference>
<comment type="caution">
    <text evidence="2">The sequence shown here is derived from an EMBL/GenBank/DDBJ whole genome shotgun (WGS) entry which is preliminary data.</text>
</comment>
<protein>
    <recommendedName>
        <fullName evidence="1">DUF6879 domain-containing protein</fullName>
    </recommendedName>
</protein>
<dbReference type="EMBL" id="JAVREM010000006">
    <property type="protein sequence ID" value="MDT0318418.1"/>
    <property type="molecule type" value="Genomic_DNA"/>
</dbReference>
<organism evidence="2 3">
    <name type="scientific">Streptomyces millisiae</name>
    <dbReference type="NCBI Taxonomy" id="3075542"/>
    <lineage>
        <taxon>Bacteria</taxon>
        <taxon>Bacillati</taxon>
        <taxon>Actinomycetota</taxon>
        <taxon>Actinomycetes</taxon>
        <taxon>Kitasatosporales</taxon>
        <taxon>Streptomycetaceae</taxon>
        <taxon>Streptomyces</taxon>
    </lineage>
</organism>
<gene>
    <name evidence="2" type="ORF">RNC47_08740</name>
</gene>
<evidence type="ECO:0000313" key="3">
    <source>
        <dbReference type="Proteomes" id="UP001183420"/>
    </source>
</evidence>